<dbReference type="SUPFAM" id="SSF48452">
    <property type="entry name" value="TPR-like"/>
    <property type="match status" value="1"/>
</dbReference>
<dbReference type="RefSeq" id="WP_307684140.1">
    <property type="nucleotide sequence ID" value="NZ_JAUSRD010000002.1"/>
</dbReference>
<dbReference type="EMBL" id="JAUSRD010000002">
    <property type="protein sequence ID" value="MDP9892088.1"/>
    <property type="molecule type" value="Genomic_DNA"/>
</dbReference>
<reference evidence="1" key="1">
    <citation type="submission" date="2023-07" db="EMBL/GenBank/DDBJ databases">
        <title>Sorghum-associated microbial communities from plants grown in Nebraska, USA.</title>
        <authorList>
            <person name="Schachtman D."/>
        </authorList>
    </citation>
    <scope>NUCLEOTIDE SEQUENCE</scope>
    <source>
        <strain evidence="1">DS3754</strain>
    </source>
</reference>
<evidence type="ECO:0000313" key="1">
    <source>
        <dbReference type="EMBL" id="MDP9892088.1"/>
    </source>
</evidence>
<comment type="caution">
    <text evidence="1">The sequence shown here is derived from an EMBL/GenBank/DDBJ whole genome shotgun (WGS) entry which is preliminary data.</text>
</comment>
<evidence type="ECO:0000313" key="2">
    <source>
        <dbReference type="Proteomes" id="UP001242045"/>
    </source>
</evidence>
<sequence length="278" mass="30071">MPHPDFKPLSLMSAGQVAANAEPWTPLPYADVPRFDARSVLPHWPRLHAGHHLPPPDADAPLAEGWALYHSGEFERAAAIGLLHGSEGLVLANQATAIYANYLEPREATRLAMFRQVIERASAQAAAEPDNCQALYWQAYALGRYSQGISVARALAQGLGTKLKGALEHVIALQPEHADAHLALAAFHAEVIDKVGALVGRMTYGVRAETSVELFERGLALHPHSPAGMMEYARALLMLHGDSRMAEATQLYEKAAAMTPADARERLDVELARAGLSD</sequence>
<dbReference type="Gene3D" id="1.25.40.10">
    <property type="entry name" value="Tetratricopeptide repeat domain"/>
    <property type="match status" value="1"/>
</dbReference>
<dbReference type="AlphaFoldDB" id="A0AAW8CU81"/>
<gene>
    <name evidence="1" type="ORF">J2W31_001191</name>
</gene>
<dbReference type="Proteomes" id="UP001242045">
    <property type="component" value="Unassembled WGS sequence"/>
</dbReference>
<name>A0AAW8CU81_9BURK</name>
<proteinExistence type="predicted"/>
<dbReference type="InterPro" id="IPR011990">
    <property type="entry name" value="TPR-like_helical_dom_sf"/>
</dbReference>
<protein>
    <submittedName>
        <fullName evidence="1">Tetratricopeptide (TPR) repeat protein</fullName>
    </submittedName>
</protein>
<organism evidence="1 2">
    <name type="scientific">Variovorax boronicumulans</name>
    <dbReference type="NCBI Taxonomy" id="436515"/>
    <lineage>
        <taxon>Bacteria</taxon>
        <taxon>Pseudomonadati</taxon>
        <taxon>Pseudomonadota</taxon>
        <taxon>Betaproteobacteria</taxon>
        <taxon>Burkholderiales</taxon>
        <taxon>Comamonadaceae</taxon>
        <taxon>Variovorax</taxon>
    </lineage>
</organism>
<accession>A0AAW8CU81</accession>